<dbReference type="GO" id="GO:0090575">
    <property type="term" value="C:RNA polymerase II transcription regulator complex"/>
    <property type="evidence" value="ECO:0007669"/>
    <property type="project" value="TreeGrafter"/>
</dbReference>
<feature type="region of interest" description="Disordered" evidence="4">
    <location>
        <begin position="489"/>
        <end position="525"/>
    </location>
</feature>
<gene>
    <name evidence="6" type="ORF">SYNPS1DRAFT_28060</name>
</gene>
<dbReference type="CDD" id="cd14810">
    <property type="entry name" value="bZIP_u1"/>
    <property type="match status" value="1"/>
</dbReference>
<dbReference type="PANTHER" id="PTHR40621">
    <property type="entry name" value="TRANSCRIPTION FACTOR KAPC-RELATED"/>
    <property type="match status" value="1"/>
</dbReference>
<dbReference type="InterPro" id="IPR046347">
    <property type="entry name" value="bZIP_sf"/>
</dbReference>
<dbReference type="SMART" id="SM00338">
    <property type="entry name" value="BRLZ"/>
    <property type="match status" value="1"/>
</dbReference>
<dbReference type="EMBL" id="KZ989476">
    <property type="protein sequence ID" value="RKP26235.1"/>
    <property type="molecule type" value="Genomic_DNA"/>
</dbReference>
<evidence type="ECO:0000256" key="1">
    <source>
        <dbReference type="ARBA" id="ARBA00004123"/>
    </source>
</evidence>
<feature type="domain" description="BZIP" evidence="5">
    <location>
        <begin position="349"/>
        <end position="409"/>
    </location>
</feature>
<proteinExistence type="predicted"/>
<feature type="compositionally biased region" description="Polar residues" evidence="4">
    <location>
        <begin position="497"/>
        <end position="516"/>
    </location>
</feature>
<dbReference type="GO" id="GO:0000976">
    <property type="term" value="F:transcription cis-regulatory region binding"/>
    <property type="evidence" value="ECO:0007669"/>
    <property type="project" value="InterPro"/>
</dbReference>
<dbReference type="Pfam" id="PF00170">
    <property type="entry name" value="bZIP_1"/>
    <property type="match status" value="1"/>
</dbReference>
<evidence type="ECO:0000259" key="5">
    <source>
        <dbReference type="PROSITE" id="PS50217"/>
    </source>
</evidence>
<name>A0A4P9Z1M5_9FUNG</name>
<keyword evidence="3" id="KW-0175">Coiled coil</keyword>
<feature type="region of interest" description="Disordered" evidence="4">
    <location>
        <begin position="18"/>
        <end position="41"/>
    </location>
</feature>
<protein>
    <recommendedName>
        <fullName evidence="5">BZIP domain-containing protein</fullName>
    </recommendedName>
</protein>
<evidence type="ECO:0000256" key="3">
    <source>
        <dbReference type="SAM" id="Coils"/>
    </source>
</evidence>
<evidence type="ECO:0000313" key="6">
    <source>
        <dbReference type="EMBL" id="RKP26235.1"/>
    </source>
</evidence>
<feature type="compositionally biased region" description="Low complexity" evidence="4">
    <location>
        <begin position="18"/>
        <end position="38"/>
    </location>
</feature>
<evidence type="ECO:0000313" key="7">
    <source>
        <dbReference type="Proteomes" id="UP000278143"/>
    </source>
</evidence>
<evidence type="ECO:0000256" key="4">
    <source>
        <dbReference type="SAM" id="MobiDB-lite"/>
    </source>
</evidence>
<comment type="subcellular location">
    <subcellularLocation>
        <location evidence="1">Nucleus</location>
    </subcellularLocation>
</comment>
<dbReference type="PANTHER" id="PTHR40621:SF10">
    <property type="entry name" value="BZIP DOMAIN-CONTAINING PROTEIN"/>
    <property type="match status" value="1"/>
</dbReference>
<dbReference type="PROSITE" id="PS50217">
    <property type="entry name" value="BZIP"/>
    <property type="match status" value="1"/>
</dbReference>
<feature type="compositionally biased region" description="Polar residues" evidence="4">
    <location>
        <begin position="294"/>
        <end position="303"/>
    </location>
</feature>
<reference evidence="7" key="1">
    <citation type="journal article" date="2018" name="Nat. Microbiol.">
        <title>Leveraging single-cell genomics to expand the fungal tree of life.</title>
        <authorList>
            <person name="Ahrendt S.R."/>
            <person name="Quandt C.A."/>
            <person name="Ciobanu D."/>
            <person name="Clum A."/>
            <person name="Salamov A."/>
            <person name="Andreopoulos B."/>
            <person name="Cheng J.F."/>
            <person name="Woyke T."/>
            <person name="Pelin A."/>
            <person name="Henrissat B."/>
            <person name="Reynolds N.K."/>
            <person name="Benny G.L."/>
            <person name="Smith M.E."/>
            <person name="James T.Y."/>
            <person name="Grigoriev I.V."/>
        </authorList>
    </citation>
    <scope>NUCLEOTIDE SEQUENCE [LARGE SCALE GENOMIC DNA]</scope>
    <source>
        <strain evidence="7">Benny S71-1</strain>
    </source>
</reference>
<organism evidence="6 7">
    <name type="scientific">Syncephalis pseudoplumigaleata</name>
    <dbReference type="NCBI Taxonomy" id="1712513"/>
    <lineage>
        <taxon>Eukaryota</taxon>
        <taxon>Fungi</taxon>
        <taxon>Fungi incertae sedis</taxon>
        <taxon>Zoopagomycota</taxon>
        <taxon>Zoopagomycotina</taxon>
        <taxon>Zoopagomycetes</taxon>
        <taxon>Zoopagales</taxon>
        <taxon>Piptocephalidaceae</taxon>
        <taxon>Syncephalis</taxon>
    </lineage>
</organism>
<dbReference type="InterPro" id="IPR004827">
    <property type="entry name" value="bZIP"/>
</dbReference>
<dbReference type="SUPFAM" id="SSF57959">
    <property type="entry name" value="Leucine zipper domain"/>
    <property type="match status" value="1"/>
</dbReference>
<accession>A0A4P9Z1M5</accession>
<feature type="region of interest" description="Disordered" evidence="4">
    <location>
        <begin position="210"/>
        <end position="312"/>
    </location>
</feature>
<feature type="compositionally biased region" description="Polar residues" evidence="4">
    <location>
        <begin position="210"/>
        <end position="223"/>
    </location>
</feature>
<dbReference type="Proteomes" id="UP000278143">
    <property type="component" value="Unassembled WGS sequence"/>
</dbReference>
<dbReference type="OrthoDB" id="5571888at2759"/>
<feature type="compositionally biased region" description="Polar residues" evidence="4">
    <location>
        <begin position="261"/>
        <end position="279"/>
    </location>
</feature>
<dbReference type="PROSITE" id="PS00036">
    <property type="entry name" value="BZIP_BASIC"/>
    <property type="match status" value="1"/>
</dbReference>
<sequence length="560" mass="59948">MSEDPFDSFVDLQMIDDTMNTNNTNSNNSNLTSTPTASQSPAMSFAQLPESIGLSLPQWDAAINSATPAPSSPAVPSVPTASELFKIYLQGQLSLMETNPTAAAAAAMAVAEVAAAAAAAATAANRIAMPSAGAQTAKSAFSLFATATDATAAAASTSPKKEAEASLSGFASLSGMLPSETSSWMSQLLQQSSLPNAPAVEPYQLLLNPSKSSSVHSATEEQQQPPPSRTSAKPAFSQNVMRRHSRKHSQSEPYPSYAALSESSTLATERSATGRSSIASRAGSVRAPSRRNSAKATDRGNTSHSDEDIEDEDMVNELISLRDGVIKHDLHTRRVPLPDEDEIRKMTPKERRQLRNKISARNFRLRRKEYIGTLEAEVKEVRIELDDYRTRCNDVEMENQALKKELRSMHDQLEMALAAAASANLSEFSSTMSAAFDRALLPASSASACTPVSPAASYAPEASPELLMLSPSASPVAACCGSLNDMLHPEQQQQQQALRSNGHPSATPMLTRSSSPEPLDNSPRLALLGDDLHYHHQNCSSTNDSTIAHSSWNKSRLIVH</sequence>
<feature type="coiled-coil region" evidence="3">
    <location>
        <begin position="371"/>
        <end position="419"/>
    </location>
</feature>
<dbReference type="GO" id="GO:0001228">
    <property type="term" value="F:DNA-binding transcription activator activity, RNA polymerase II-specific"/>
    <property type="evidence" value="ECO:0007669"/>
    <property type="project" value="TreeGrafter"/>
</dbReference>
<evidence type="ECO:0000256" key="2">
    <source>
        <dbReference type="ARBA" id="ARBA00023242"/>
    </source>
</evidence>
<dbReference type="Gene3D" id="1.20.5.170">
    <property type="match status" value="1"/>
</dbReference>
<keyword evidence="2" id="KW-0539">Nucleus</keyword>
<dbReference type="AlphaFoldDB" id="A0A4P9Z1M5"/>
<dbReference type="InterPro" id="IPR050936">
    <property type="entry name" value="AP-1-like"/>
</dbReference>
<keyword evidence="7" id="KW-1185">Reference proteome</keyword>